<dbReference type="InterPro" id="IPR052376">
    <property type="entry name" value="Oxidative_Scav/Glycosyltrans"/>
</dbReference>
<evidence type="ECO:0000313" key="4">
    <source>
        <dbReference type="EMBL" id="KJJ84158.1"/>
    </source>
</evidence>
<dbReference type="Pfam" id="PF02591">
    <property type="entry name" value="Zn_ribbon_9"/>
    <property type="match status" value="1"/>
</dbReference>
<name>A0A0F0CLE3_9BACT</name>
<dbReference type="InterPro" id="IPR056003">
    <property type="entry name" value="CT398_CC_hairpin"/>
</dbReference>
<feature type="coiled-coil region" evidence="1">
    <location>
        <begin position="53"/>
        <end position="152"/>
    </location>
</feature>
<dbReference type="InterPro" id="IPR003743">
    <property type="entry name" value="Zf-RING_7"/>
</dbReference>
<feature type="domain" description="C4-type zinc ribbon" evidence="2">
    <location>
        <begin position="206"/>
        <end position="237"/>
    </location>
</feature>
<evidence type="ECO:0000259" key="3">
    <source>
        <dbReference type="Pfam" id="PF24481"/>
    </source>
</evidence>
<gene>
    <name evidence="4" type="ORF">OMAG_001970</name>
</gene>
<dbReference type="Gene3D" id="1.10.287.1490">
    <property type="match status" value="1"/>
</dbReference>
<organism evidence="4 5">
    <name type="scientific">Candidatus Omnitrophus magneticus</name>
    <dbReference type="NCBI Taxonomy" id="1609969"/>
    <lineage>
        <taxon>Bacteria</taxon>
        <taxon>Pseudomonadati</taxon>
        <taxon>Candidatus Omnitrophota</taxon>
        <taxon>Candidatus Omnitrophus</taxon>
    </lineage>
</organism>
<proteinExistence type="predicted"/>
<protein>
    <submittedName>
        <fullName evidence="4">Protein containing DUF164</fullName>
    </submittedName>
</protein>
<sequence length="244" mass="28335">MSSTKPNLRGEIKKLVVVQSIDSEIYDLTEKKNYFPIKISEFDVALELKKTAFNTADKRFKELQVEKNNKENDMRSLEEKINKFNGELAKIKTNKEYKVMLEQMDSAKADISKTEEDILRVLYAIEDAQVILDKEKKIFNEEQKKNQQEKQTVLSEEKIIDDELLKLKEKRESLLAGIAPNIIARYERIKMARGRTALSEVIVDCCSGCNMRLRPQIINEAQLLHDIVICENCMRILYVADKEN</sequence>
<evidence type="ECO:0000259" key="2">
    <source>
        <dbReference type="Pfam" id="PF02591"/>
    </source>
</evidence>
<dbReference type="Pfam" id="PF24481">
    <property type="entry name" value="CT398_CC"/>
    <property type="match status" value="1"/>
</dbReference>
<keyword evidence="1" id="KW-0175">Coiled coil</keyword>
<accession>A0A0F0CLE3</accession>
<dbReference type="Proteomes" id="UP000033428">
    <property type="component" value="Unassembled WGS sequence"/>
</dbReference>
<dbReference type="EMBL" id="JYNY01000398">
    <property type="protein sequence ID" value="KJJ84158.1"/>
    <property type="molecule type" value="Genomic_DNA"/>
</dbReference>
<dbReference type="PANTHER" id="PTHR39082">
    <property type="entry name" value="PHOSPHOLIPASE C-BETA-2-RELATED"/>
    <property type="match status" value="1"/>
</dbReference>
<comment type="caution">
    <text evidence="4">The sequence shown here is derived from an EMBL/GenBank/DDBJ whole genome shotgun (WGS) entry which is preliminary data.</text>
</comment>
<keyword evidence="5" id="KW-1185">Reference proteome</keyword>
<dbReference type="AlphaFoldDB" id="A0A0F0CLE3"/>
<evidence type="ECO:0000256" key="1">
    <source>
        <dbReference type="SAM" id="Coils"/>
    </source>
</evidence>
<dbReference type="PANTHER" id="PTHR39082:SF1">
    <property type="entry name" value="SCAVENGER RECEPTOR CLASS A MEMBER 3"/>
    <property type="match status" value="1"/>
</dbReference>
<feature type="domain" description="CT398-like coiled coil hairpin" evidence="3">
    <location>
        <begin position="18"/>
        <end position="192"/>
    </location>
</feature>
<reference evidence="4 5" key="1">
    <citation type="submission" date="2015-02" db="EMBL/GenBank/DDBJ databases">
        <title>Single-cell genomics of uncultivated deep-branching MTB reveals a conserved set of magnetosome genes.</title>
        <authorList>
            <person name="Kolinko S."/>
            <person name="Richter M."/>
            <person name="Glockner F.O."/>
            <person name="Brachmann A."/>
            <person name="Schuler D."/>
        </authorList>
    </citation>
    <scope>NUCLEOTIDE SEQUENCE [LARGE SCALE GENOMIC DNA]</scope>
    <source>
        <strain evidence="4">SKK-01</strain>
    </source>
</reference>
<evidence type="ECO:0000313" key="5">
    <source>
        <dbReference type="Proteomes" id="UP000033428"/>
    </source>
</evidence>